<dbReference type="SUPFAM" id="SSF56112">
    <property type="entry name" value="Protein kinase-like (PK-like)"/>
    <property type="match status" value="1"/>
</dbReference>
<reference evidence="5 6" key="1">
    <citation type="journal article" date="2022" name="bioRxiv">
        <title>Genomics of Preaxostyla Flagellates Illuminates Evolutionary Transitions and the Path Towards Mitochondrial Loss.</title>
        <authorList>
            <person name="Novak L.V.F."/>
            <person name="Treitli S.C."/>
            <person name="Pyrih J."/>
            <person name="Halakuc P."/>
            <person name="Pipaliya S.V."/>
            <person name="Vacek V."/>
            <person name="Brzon O."/>
            <person name="Soukal P."/>
            <person name="Eme L."/>
            <person name="Dacks J.B."/>
            <person name="Karnkowska A."/>
            <person name="Elias M."/>
            <person name="Hampl V."/>
        </authorList>
    </citation>
    <scope>NUCLEOTIDE SEQUENCE [LARGE SCALE GENOMIC DNA]</scope>
    <source>
        <strain evidence="5">NAU3</strain>
        <tissue evidence="5">Gut</tissue>
    </source>
</reference>
<evidence type="ECO:0000313" key="5">
    <source>
        <dbReference type="EMBL" id="KAK2958964.1"/>
    </source>
</evidence>
<evidence type="ECO:0000313" key="6">
    <source>
        <dbReference type="Proteomes" id="UP001281761"/>
    </source>
</evidence>
<keyword evidence="6" id="KW-1185">Reference proteome</keyword>
<feature type="compositionally biased region" description="Basic and acidic residues" evidence="2">
    <location>
        <begin position="1537"/>
        <end position="1547"/>
    </location>
</feature>
<dbReference type="InterPro" id="IPR011009">
    <property type="entry name" value="Kinase-like_dom_sf"/>
</dbReference>
<keyword evidence="3" id="KW-1133">Transmembrane helix</keyword>
<feature type="region of interest" description="Disordered" evidence="2">
    <location>
        <begin position="1652"/>
        <end position="1671"/>
    </location>
</feature>
<evidence type="ECO:0000256" key="1">
    <source>
        <dbReference type="SAM" id="Coils"/>
    </source>
</evidence>
<dbReference type="Proteomes" id="UP001281761">
    <property type="component" value="Unassembled WGS sequence"/>
</dbReference>
<feature type="transmembrane region" description="Helical" evidence="3">
    <location>
        <begin position="1331"/>
        <end position="1354"/>
    </location>
</feature>
<sequence>MRYYVFFDDACTSFSLPDECSSDSFDIEVFGQNLPTPETYTLALSDTLNFSITFSESTKGKGTVKAGLPLEVQFGKEYSVLNVTKGDDHVLFNQTTFTTPLGPTLSSVSIDWKSSDKKEVTLSLNGERMTSGAHNLTFHEMGQLTPLTLLVTVDTTTTGCGSEVIYGGTTLNYGTTYEVTSLTSDTLHFALTVSLRFTTPDEPSRLVKIASVDDVGFNSTTLTLSSRVLTVNEQYEMKVIGTPLSSSTSSSSLNSLHEATIKFTATSATENTVTLKLYPLEGADVKYGHSYCVDWLKVVGGGSILVETESCGFETPSEPIRLVTFWISGYDSTQVEVKFEMVGRELDTSAMFKVGLSISNALRHLVSMTFDSEKMKWEGSAILFPFNLSQLEYGQRYTVSSFCKDEETKELLFEANEITIEANPSRVTSMAFSSLSDDGKKGLFSVGGRNMKIDERYTIFVYETGTSVQKRIEVTMRTKEEGTGSGVLFSQMEGEIELDFGTEYEVVGVCDSSQLPILFEPNLRFETPSEPTRLVSFWISGYDANEKEVQFEMSGRVLETSAIFKVCLSFSNTVKHTVLMEFDLGRGKWEGSAILYPLDACQLEYGTRYTVSSFRRGDNATELFFEANEITICSEPSRLVKIVRVDDDGLNSTTLTLSSRVLTVDGQYEMKVTGTPLTSSSSSTSSLNSVHETTIKFTATSATENTVRLTLYPLEGAHVKYGHSYCVDWMKVVDGASILVETESCVFETPKEPKRVCSCTGAVLSKDRSQVTISLEGRALAEPLGSIWVSFDNTVWESLSMRRISETSCEADFLVGSTQNGTHLKYEGEYTVCLKPHETSTLLVDSGISVRIPASPSFTKVEFEFTNSLGTGCVAILAGKDLVVGTEYEVTLNTSHTLLIVVTSSSRAESSELLIGFEGSLAHSQNIFINSINPIVDESGLALTPSPFTGKTPARPNVNEMFVDTKTGQNDRRCGDYSNPFSTMDAAWKISQALKISHPTFSLLDSTSLSSPMTIESGMSVLIQNGTNSEPSLNIPTSAAESATSALIVVSSALLNIQNIDIVVGSSNPSFVLISALSSKMILKDGLMTIKSDSGGSRNEMEELCVWRTGLIELIETELNVTNNQFFSISQGAIAMRGGSLKIDGSIFRDNIPSNSPFASARRNIACSESGAIHIGSLAAGDGFKNTSSWISSDGCSIESTEVNPHSPLFIPTLSSDSTSKFDKKAKSFTLTIEGTTLIPCSMFLEVMEIGKDGTEGESTLIPLTIDSATSFTETKIVITIPGLSLNSLDNSLEWRGRLLFGQNQSTTNNFVIQQSSSGRFSQAVKDNMKWWIPLVIVLACVLLALILVVVLVIKHRNRKQTRKGLNEEPQELDQTEDKIEVLKDEGDIEDNQNSVHSVGQKQLNPALTFHDTSSHPSLQNTDKLPTSGGQAAVVIVGEDEFGRPKIEDGFVSPHNTLFDRLHRRKDTIELSIAQARLDLVKAVEKLLKLRPNALALRRLSPHWVLFSPSNSICFKMNEDTPSQPLTTVPTLSGAPKETEEGKRWAAPEEENCENGIDEQKVTVFRLGLILWEMTTGQVPFKETDAVTAQRQLGMGIVPRMDSVEPVELATLLLECLDLNPACRPSVESIVSRLESIGEGKKEDVVDLLDLPNRLPEQPESRQPDSHFQPE</sequence>
<feature type="domain" description="Protein kinase" evidence="4">
    <location>
        <begin position="1310"/>
        <end position="1637"/>
    </location>
</feature>
<evidence type="ECO:0000256" key="2">
    <source>
        <dbReference type="SAM" id="MobiDB-lite"/>
    </source>
</evidence>
<dbReference type="PROSITE" id="PS50011">
    <property type="entry name" value="PROTEIN_KINASE_DOM"/>
    <property type="match status" value="1"/>
</dbReference>
<feature type="compositionally biased region" description="Basic and acidic residues" evidence="2">
    <location>
        <begin position="1657"/>
        <end position="1671"/>
    </location>
</feature>
<dbReference type="InterPro" id="IPR050167">
    <property type="entry name" value="Ser_Thr_protein_kinase"/>
</dbReference>
<dbReference type="EMBL" id="JARBJD010000033">
    <property type="protein sequence ID" value="KAK2958964.1"/>
    <property type="molecule type" value="Genomic_DNA"/>
</dbReference>
<dbReference type="Gene3D" id="1.10.510.10">
    <property type="entry name" value="Transferase(Phosphotransferase) domain 1"/>
    <property type="match status" value="1"/>
</dbReference>
<keyword evidence="3" id="KW-0812">Transmembrane</keyword>
<organism evidence="5 6">
    <name type="scientific">Blattamonas nauphoetae</name>
    <dbReference type="NCBI Taxonomy" id="2049346"/>
    <lineage>
        <taxon>Eukaryota</taxon>
        <taxon>Metamonada</taxon>
        <taxon>Preaxostyla</taxon>
        <taxon>Oxymonadida</taxon>
        <taxon>Blattamonas</taxon>
    </lineage>
</organism>
<feature type="coiled-coil region" evidence="1">
    <location>
        <begin position="1366"/>
        <end position="1393"/>
    </location>
</feature>
<dbReference type="InterPro" id="IPR000719">
    <property type="entry name" value="Prot_kinase_dom"/>
</dbReference>
<dbReference type="InterPro" id="IPR001245">
    <property type="entry name" value="Ser-Thr/Tyr_kinase_cat_dom"/>
</dbReference>
<feature type="region of interest" description="Disordered" evidence="2">
    <location>
        <begin position="1524"/>
        <end position="1553"/>
    </location>
</feature>
<evidence type="ECO:0000259" key="4">
    <source>
        <dbReference type="PROSITE" id="PS50011"/>
    </source>
</evidence>
<evidence type="ECO:0000256" key="3">
    <source>
        <dbReference type="SAM" id="Phobius"/>
    </source>
</evidence>
<proteinExistence type="predicted"/>
<keyword evidence="3" id="KW-0472">Membrane</keyword>
<gene>
    <name evidence="5" type="ORF">BLNAU_5980</name>
</gene>
<dbReference type="Pfam" id="PF07714">
    <property type="entry name" value="PK_Tyr_Ser-Thr"/>
    <property type="match status" value="1"/>
</dbReference>
<dbReference type="PANTHER" id="PTHR23257">
    <property type="entry name" value="SERINE-THREONINE PROTEIN KINASE"/>
    <property type="match status" value="1"/>
</dbReference>
<comment type="caution">
    <text evidence="5">The sequence shown here is derived from an EMBL/GenBank/DDBJ whole genome shotgun (WGS) entry which is preliminary data.</text>
</comment>
<dbReference type="PANTHER" id="PTHR23257:SF978">
    <property type="entry name" value="PROTEIN KINASE FAMILY PROTEIN"/>
    <property type="match status" value="1"/>
</dbReference>
<keyword evidence="1" id="KW-0175">Coiled coil</keyword>
<accession>A0ABQ9Y5G7</accession>
<protein>
    <recommendedName>
        <fullName evidence="4">Protein kinase domain-containing protein</fullName>
    </recommendedName>
</protein>
<name>A0ABQ9Y5G7_9EUKA</name>